<dbReference type="RefSeq" id="WP_191715402.1">
    <property type="nucleotide sequence ID" value="NZ_JACSPU010000003.1"/>
</dbReference>
<comment type="similarity">
    <text evidence="1 4">Belongs to the ketopantoate reductase family.</text>
</comment>
<dbReference type="Pfam" id="PF02558">
    <property type="entry name" value="ApbA"/>
    <property type="match status" value="1"/>
</dbReference>
<feature type="domain" description="Ketopantoate reductase N-terminal" evidence="5">
    <location>
        <begin position="3"/>
        <end position="149"/>
    </location>
</feature>
<accession>A0ABR8WDT9</accession>
<protein>
    <recommendedName>
        <fullName evidence="4">2-dehydropantoate 2-reductase</fullName>
        <ecNumber evidence="4">1.1.1.169</ecNumber>
    </recommendedName>
    <alternativeName>
        <fullName evidence="4">Ketopantoate reductase</fullName>
    </alternativeName>
</protein>
<dbReference type="InterPro" id="IPR008927">
    <property type="entry name" value="6-PGluconate_DH-like_C_sf"/>
</dbReference>
<keyword evidence="4" id="KW-0566">Pantothenate biosynthesis</keyword>
<proteinExistence type="inferred from homology"/>
<dbReference type="InterPro" id="IPR003710">
    <property type="entry name" value="ApbA"/>
</dbReference>
<evidence type="ECO:0000259" key="6">
    <source>
        <dbReference type="Pfam" id="PF08546"/>
    </source>
</evidence>
<dbReference type="Proteomes" id="UP000658980">
    <property type="component" value="Unassembled WGS sequence"/>
</dbReference>
<feature type="domain" description="Ketopantoate reductase C-terminal" evidence="6">
    <location>
        <begin position="177"/>
        <end position="301"/>
    </location>
</feature>
<dbReference type="EMBL" id="JACSPU010000003">
    <property type="protein sequence ID" value="MBD8015211.1"/>
    <property type="molecule type" value="Genomic_DNA"/>
</dbReference>
<comment type="caution">
    <text evidence="7">The sequence shown here is derived from an EMBL/GenBank/DDBJ whole genome shotgun (WGS) entry which is preliminary data.</text>
</comment>
<dbReference type="Gene3D" id="3.40.50.720">
    <property type="entry name" value="NAD(P)-binding Rossmann-like Domain"/>
    <property type="match status" value="1"/>
</dbReference>
<evidence type="ECO:0000313" key="8">
    <source>
        <dbReference type="Proteomes" id="UP000658980"/>
    </source>
</evidence>
<keyword evidence="3 4" id="KW-0560">Oxidoreductase</keyword>
<comment type="catalytic activity">
    <reaction evidence="4">
        <text>(R)-pantoate + NADP(+) = 2-dehydropantoate + NADPH + H(+)</text>
        <dbReference type="Rhea" id="RHEA:16233"/>
        <dbReference type="ChEBI" id="CHEBI:11561"/>
        <dbReference type="ChEBI" id="CHEBI:15378"/>
        <dbReference type="ChEBI" id="CHEBI:15980"/>
        <dbReference type="ChEBI" id="CHEBI:57783"/>
        <dbReference type="ChEBI" id="CHEBI:58349"/>
        <dbReference type="EC" id="1.1.1.169"/>
    </reaction>
</comment>
<dbReference type="Gene3D" id="1.10.1040.10">
    <property type="entry name" value="N-(1-d-carboxylethyl)-l-norvaline Dehydrogenase, domain 2"/>
    <property type="match status" value="1"/>
</dbReference>
<dbReference type="InterPro" id="IPR036291">
    <property type="entry name" value="NAD(P)-bd_dom_sf"/>
</dbReference>
<dbReference type="SUPFAM" id="SSF51735">
    <property type="entry name" value="NAD(P)-binding Rossmann-fold domains"/>
    <property type="match status" value="1"/>
</dbReference>
<evidence type="ECO:0000256" key="1">
    <source>
        <dbReference type="ARBA" id="ARBA00007870"/>
    </source>
</evidence>
<dbReference type="PANTHER" id="PTHR21708:SF26">
    <property type="entry name" value="2-DEHYDROPANTOATE 2-REDUCTASE"/>
    <property type="match status" value="1"/>
</dbReference>
<gene>
    <name evidence="7" type="ORF">H9630_10305</name>
</gene>
<keyword evidence="8" id="KW-1185">Reference proteome</keyword>
<dbReference type="InterPro" id="IPR051402">
    <property type="entry name" value="KPR-Related"/>
</dbReference>
<dbReference type="EC" id="1.1.1.169" evidence="4"/>
<dbReference type="InterPro" id="IPR013332">
    <property type="entry name" value="KPR_N"/>
</dbReference>
<comment type="pathway">
    <text evidence="4">Cofactor biosynthesis; (R)-pantothenate biosynthesis; (R)-pantoate from 3-methyl-2-oxobutanoate: step 2/2.</text>
</comment>
<dbReference type="SUPFAM" id="SSF48179">
    <property type="entry name" value="6-phosphogluconate dehydrogenase C-terminal domain-like"/>
    <property type="match status" value="1"/>
</dbReference>
<dbReference type="PANTHER" id="PTHR21708">
    <property type="entry name" value="PROBABLE 2-DEHYDROPANTOATE 2-REDUCTASE"/>
    <property type="match status" value="1"/>
</dbReference>
<evidence type="ECO:0000259" key="5">
    <source>
        <dbReference type="Pfam" id="PF02558"/>
    </source>
</evidence>
<evidence type="ECO:0000256" key="3">
    <source>
        <dbReference type="ARBA" id="ARBA00023002"/>
    </source>
</evidence>
<keyword evidence="2 4" id="KW-0521">NADP</keyword>
<sequence>MKILIVGAGAIGGYFGGRLLEKGEDVTFLVREGRKEKLQQTGLNIQSKHGDLQLSPKLITKKEQSAPFDVVLLSTKSYQLKNAIEDVKAFVDSNTMILPLLNGIAHLTPLVEAFGEERVIGGLCFVETTLAEDGTIVQTSPTHQLIYGERTGDDTQRIQRLEQAFSGTKADFIRSDNIEQEMWHKYLFITAMSGITSMMESPIGPIRELESGQRTIQTLLEELAAIMEKMEAPIQREIADMQLKRINSMSAEMKSSMQRDIEKMQATEAEHLQGYLLARAKELEMQVPVLEIIYTKLKLYEQKLTKDA</sequence>
<evidence type="ECO:0000256" key="2">
    <source>
        <dbReference type="ARBA" id="ARBA00022857"/>
    </source>
</evidence>
<comment type="function">
    <text evidence="4">Catalyzes the NADPH-dependent reduction of ketopantoate into pantoic acid.</text>
</comment>
<dbReference type="InterPro" id="IPR013752">
    <property type="entry name" value="KPA_reductase"/>
</dbReference>
<evidence type="ECO:0000256" key="4">
    <source>
        <dbReference type="RuleBase" id="RU362068"/>
    </source>
</evidence>
<dbReference type="InterPro" id="IPR013328">
    <property type="entry name" value="6PGD_dom2"/>
</dbReference>
<dbReference type="Pfam" id="PF08546">
    <property type="entry name" value="ApbA_C"/>
    <property type="match status" value="1"/>
</dbReference>
<reference evidence="7 8" key="1">
    <citation type="submission" date="2020-08" db="EMBL/GenBank/DDBJ databases">
        <title>A Genomic Blueprint of the Chicken Gut Microbiome.</title>
        <authorList>
            <person name="Gilroy R."/>
            <person name="Ravi A."/>
            <person name="Getino M."/>
            <person name="Pursley I."/>
            <person name="Horton D.L."/>
            <person name="Alikhan N.-F."/>
            <person name="Baker D."/>
            <person name="Gharbi K."/>
            <person name="Hall N."/>
            <person name="Watson M."/>
            <person name="Adriaenssens E.M."/>
            <person name="Foster-Nyarko E."/>
            <person name="Jarju S."/>
            <person name="Secka A."/>
            <person name="Antonio M."/>
            <person name="Oren A."/>
            <person name="Chaudhuri R."/>
            <person name="La Ragione R.M."/>
            <person name="Hildebrand F."/>
            <person name="Pallen M.J."/>
        </authorList>
    </citation>
    <scope>NUCLEOTIDE SEQUENCE [LARGE SCALE GENOMIC DNA]</scope>
    <source>
        <strain evidence="7 8">Sa1BUA13</strain>
    </source>
</reference>
<name>A0ABR8WDT9_9BACL</name>
<organism evidence="7 8">
    <name type="scientific">Planococcus wigleyi</name>
    <dbReference type="NCBI Taxonomy" id="2762216"/>
    <lineage>
        <taxon>Bacteria</taxon>
        <taxon>Bacillati</taxon>
        <taxon>Bacillota</taxon>
        <taxon>Bacilli</taxon>
        <taxon>Bacillales</taxon>
        <taxon>Caryophanaceae</taxon>
        <taxon>Planococcus</taxon>
    </lineage>
</organism>
<evidence type="ECO:0000313" key="7">
    <source>
        <dbReference type="EMBL" id="MBD8015211.1"/>
    </source>
</evidence>
<dbReference type="NCBIfam" id="TIGR00745">
    <property type="entry name" value="apbA_panE"/>
    <property type="match status" value="1"/>
</dbReference>